<name>A0AAJ6VM99_9HYME</name>
<organism evidence="3 4">
    <name type="scientific">Ceratosolen solmsi marchali</name>
    <dbReference type="NCBI Taxonomy" id="326594"/>
    <lineage>
        <taxon>Eukaryota</taxon>
        <taxon>Metazoa</taxon>
        <taxon>Ecdysozoa</taxon>
        <taxon>Arthropoda</taxon>
        <taxon>Hexapoda</taxon>
        <taxon>Insecta</taxon>
        <taxon>Pterygota</taxon>
        <taxon>Neoptera</taxon>
        <taxon>Endopterygota</taxon>
        <taxon>Hymenoptera</taxon>
        <taxon>Apocrita</taxon>
        <taxon>Proctotrupomorpha</taxon>
        <taxon>Chalcidoidea</taxon>
        <taxon>Agaonidae</taxon>
        <taxon>Agaoninae</taxon>
        <taxon>Ceratosolen</taxon>
    </lineage>
</organism>
<evidence type="ECO:0000256" key="1">
    <source>
        <dbReference type="SAM" id="SignalP"/>
    </source>
</evidence>
<dbReference type="InterPro" id="IPR002350">
    <property type="entry name" value="Kazal_dom"/>
</dbReference>
<protein>
    <submittedName>
        <fullName evidence="4">Turripeptide Ici9.2-like</fullName>
    </submittedName>
</protein>
<reference evidence="4" key="1">
    <citation type="submission" date="2025-08" db="UniProtKB">
        <authorList>
            <consortium name="RefSeq"/>
        </authorList>
    </citation>
    <scope>IDENTIFICATION</scope>
</reference>
<dbReference type="KEGG" id="csol:105359626"/>
<keyword evidence="1" id="KW-0732">Signal</keyword>
<dbReference type="RefSeq" id="XP_011494557.1">
    <property type="nucleotide sequence ID" value="XM_011496255.1"/>
</dbReference>
<dbReference type="Proteomes" id="UP000695007">
    <property type="component" value="Unplaced"/>
</dbReference>
<sequence>MIKIVNVSFIILLVYFMSVSVQSGKNDKPCKCNWTNDWAPVCASDGKTFSHKINLKCYNKCNKANVRILHTGVCPRIQPPGNLLS</sequence>
<dbReference type="AlphaFoldDB" id="A0AAJ6VM99"/>
<dbReference type="PROSITE" id="PS51465">
    <property type="entry name" value="KAZAL_2"/>
    <property type="match status" value="1"/>
</dbReference>
<feature type="domain" description="Kazal-like" evidence="2">
    <location>
        <begin position="24"/>
        <end position="76"/>
    </location>
</feature>
<dbReference type="SUPFAM" id="SSF100895">
    <property type="entry name" value="Kazal-type serine protease inhibitors"/>
    <property type="match status" value="1"/>
</dbReference>
<accession>A0AAJ6VM99</accession>
<gene>
    <name evidence="4" type="primary">LOC105359626</name>
</gene>
<keyword evidence="3" id="KW-1185">Reference proteome</keyword>
<feature type="chain" id="PRO_5042517794" evidence="1">
    <location>
        <begin position="24"/>
        <end position="85"/>
    </location>
</feature>
<dbReference type="Gene3D" id="3.30.60.30">
    <property type="match status" value="1"/>
</dbReference>
<proteinExistence type="predicted"/>
<feature type="signal peptide" evidence="1">
    <location>
        <begin position="1"/>
        <end position="23"/>
    </location>
</feature>
<dbReference type="Pfam" id="PF07648">
    <property type="entry name" value="Kazal_2"/>
    <property type="match status" value="1"/>
</dbReference>
<dbReference type="InterPro" id="IPR036058">
    <property type="entry name" value="Kazal_dom_sf"/>
</dbReference>
<evidence type="ECO:0000313" key="4">
    <source>
        <dbReference type="RefSeq" id="XP_011494557.1"/>
    </source>
</evidence>
<evidence type="ECO:0000313" key="3">
    <source>
        <dbReference type="Proteomes" id="UP000695007"/>
    </source>
</evidence>
<evidence type="ECO:0000259" key="2">
    <source>
        <dbReference type="PROSITE" id="PS51465"/>
    </source>
</evidence>
<dbReference type="GeneID" id="105359626"/>